<gene>
    <name evidence="1" type="ORF">ACFPYL_00870</name>
</gene>
<evidence type="ECO:0000313" key="1">
    <source>
        <dbReference type="EMBL" id="MFC6041606.1"/>
    </source>
</evidence>
<dbReference type="InterPro" id="IPR011047">
    <property type="entry name" value="Quinoprotein_ADH-like_sf"/>
</dbReference>
<evidence type="ECO:0000313" key="2">
    <source>
        <dbReference type="Proteomes" id="UP001596135"/>
    </source>
</evidence>
<dbReference type="Proteomes" id="UP001596135">
    <property type="component" value="Unassembled WGS sequence"/>
</dbReference>
<dbReference type="RefSeq" id="WP_379149404.1">
    <property type="nucleotide sequence ID" value="NZ_JBHSRJ010000001.1"/>
</dbReference>
<sequence>MVGRRAKVYLEAVSADGRWYVDLAAGGQLRAVRISDGHTIGAHRFSSPTFGPVVLSAGDGHVLVRTTTRSHGRFTVTTSSWTPRTGAVRVLSRQRALYTVTPGVGSSAAHLYSVPRGTARGGSLMLDSRTQRRLWWVRGESVSSFSPDDRRVATIDRTYFNEDSPWGEMAGTVRVRDARTGRLQATFTGNFGWAYPTWQPIWESPTSLLLHAVGDGVYSDASESSTYPTPWVVRCSTVTATCQRVPVEAQSTELQVRKSN</sequence>
<dbReference type="SUPFAM" id="SSF50998">
    <property type="entry name" value="Quinoprotein alcohol dehydrogenase-like"/>
    <property type="match status" value="1"/>
</dbReference>
<comment type="caution">
    <text evidence="1">The sequence shown here is derived from an EMBL/GenBank/DDBJ whole genome shotgun (WGS) entry which is preliminary data.</text>
</comment>
<keyword evidence="2" id="KW-1185">Reference proteome</keyword>
<organism evidence="1 2">
    <name type="scientific">Nocardioides hankookensis</name>
    <dbReference type="NCBI Taxonomy" id="443157"/>
    <lineage>
        <taxon>Bacteria</taxon>
        <taxon>Bacillati</taxon>
        <taxon>Actinomycetota</taxon>
        <taxon>Actinomycetes</taxon>
        <taxon>Propionibacteriales</taxon>
        <taxon>Nocardioidaceae</taxon>
        <taxon>Nocardioides</taxon>
    </lineage>
</organism>
<dbReference type="EMBL" id="JBHSRJ010000001">
    <property type="protein sequence ID" value="MFC6041606.1"/>
    <property type="molecule type" value="Genomic_DNA"/>
</dbReference>
<reference evidence="2" key="1">
    <citation type="journal article" date="2019" name="Int. J. Syst. Evol. Microbiol.">
        <title>The Global Catalogue of Microorganisms (GCM) 10K type strain sequencing project: providing services to taxonomists for standard genome sequencing and annotation.</title>
        <authorList>
            <consortium name="The Broad Institute Genomics Platform"/>
            <consortium name="The Broad Institute Genome Sequencing Center for Infectious Disease"/>
            <person name="Wu L."/>
            <person name="Ma J."/>
        </authorList>
    </citation>
    <scope>NUCLEOTIDE SEQUENCE [LARGE SCALE GENOMIC DNA]</scope>
    <source>
        <strain evidence="2">CCUG 54522</strain>
    </source>
</reference>
<name>A0ABW1LDN5_9ACTN</name>
<protein>
    <submittedName>
        <fullName evidence="1">Uncharacterized protein</fullName>
    </submittedName>
</protein>
<proteinExistence type="predicted"/>
<accession>A0ABW1LDN5</accession>